<evidence type="ECO:0000313" key="4">
    <source>
        <dbReference type="EMBL" id="KAG7850526.1"/>
    </source>
</evidence>
<dbReference type="CDD" id="cd00067">
    <property type="entry name" value="GAL4"/>
    <property type="match status" value="1"/>
</dbReference>
<dbReference type="PANTHER" id="PTHR37534:SF7">
    <property type="entry name" value="TRANSCRIPTIONAL ACTIVATOR PROTEIN UGA3"/>
    <property type="match status" value="1"/>
</dbReference>
<dbReference type="PANTHER" id="PTHR37534">
    <property type="entry name" value="TRANSCRIPTIONAL ACTIVATOR PROTEIN UGA3"/>
    <property type="match status" value="1"/>
</dbReference>
<feature type="domain" description="Zn(2)-C6 fungal-type" evidence="3">
    <location>
        <begin position="28"/>
        <end position="58"/>
    </location>
</feature>
<keyword evidence="5" id="KW-1185">Reference proteome</keyword>
<dbReference type="PROSITE" id="PS00463">
    <property type="entry name" value="ZN2_CY6_FUNGAL_1"/>
    <property type="match status" value="1"/>
</dbReference>
<keyword evidence="2" id="KW-0539">Nucleus</keyword>
<dbReference type="EMBL" id="JAHLVD010000004">
    <property type="protein sequence ID" value="KAG7850526.1"/>
    <property type="molecule type" value="Genomic_DNA"/>
</dbReference>
<sequence length="650" mass="74170">MTEIIQLSLSHAGSGFVDRKGRKRSKNGCMTCKIRKKRCDEQRPSCGACIRLKKDCKYVSEEMTKEEVRQLRRECKILDAERKCRRRKPQQPRIKTEPVDEPLGGNKVVFNPLSVVSTVSGPHAAAFSVWNAFDSTEEPDLRQNDEPGQLASTQFSPLSLAANFSPSFAKFLNELPLDEGRRTPVGGNITPLYLETPPSVASPLYASPSIVTNSPLASLSSVGKQLYEYYRDNLCHVVSVVHKNENMYLRTFLPMAHMDKSVLYGILAWSAFHLGGSRMEQQGQYYINRAIEVIGERPLLPNESRENYRALAEDVEDEELVTKETDEFDDSVALSTLGFSDMINLRLAALMILCGVEICKGDVSKWAKYLPYGASLIKKKGGIRSFNGCKDEHFLVTNYAYHDMMSAAIVEDRQLHFALEEYEDMWIASNRIRFLDPLHGLSSPVFKILAEINQLAVKSRQTLKQYHDHEVPLSEDCGGAQKRPHRMAEVYDKFMHECYALDSKLNEASPNYILMNDMDPADFELQLTMFEAFQLAAKIHLRQSVLRMNPASMEIQYLVDQLAASLDILVGTRLEACICFPVFIAGMNSVYADREQMEARIDDVVKRYRWKNIVRCRLVMREVWKVNSNGERWVDWYEIVRRLGWDLSFA</sequence>
<dbReference type="PROSITE" id="PS50048">
    <property type="entry name" value="ZN2_CY6_FUNGAL_2"/>
    <property type="match status" value="1"/>
</dbReference>
<accession>A0ABQ7RZI7</accession>
<evidence type="ECO:0000259" key="3">
    <source>
        <dbReference type="PROSITE" id="PS50048"/>
    </source>
</evidence>
<protein>
    <recommendedName>
        <fullName evidence="3">Zn(2)-C6 fungal-type domain-containing protein</fullName>
    </recommendedName>
</protein>
<evidence type="ECO:0000313" key="5">
    <source>
        <dbReference type="Proteomes" id="UP001197328"/>
    </source>
</evidence>
<dbReference type="SUPFAM" id="SSF57701">
    <property type="entry name" value="Zn2/Cys6 DNA-binding domain"/>
    <property type="match status" value="1"/>
</dbReference>
<evidence type="ECO:0000256" key="2">
    <source>
        <dbReference type="ARBA" id="ARBA00023242"/>
    </source>
</evidence>
<dbReference type="InterPro" id="IPR001138">
    <property type="entry name" value="Zn2Cys6_DnaBD"/>
</dbReference>
<dbReference type="SMART" id="SM00066">
    <property type="entry name" value="GAL4"/>
    <property type="match status" value="1"/>
</dbReference>
<reference evidence="4 5" key="1">
    <citation type="journal article" date="2021" name="G3 (Bethesda)">
        <title>Genomic diversity, chromosomal rearrangements, and interspecies hybridization in the ogataea polymorpha species complex.</title>
        <authorList>
            <person name="Hanson S.J."/>
            <person name="Cinneide E.O."/>
            <person name="Salzberg L.I."/>
            <person name="Wolfe K.H."/>
            <person name="McGowan J."/>
            <person name="Fitzpatrick D.A."/>
            <person name="Matlin K."/>
        </authorList>
    </citation>
    <scope>NUCLEOTIDE SEQUENCE [LARGE SCALE GENOMIC DNA]</scope>
    <source>
        <strain evidence="4">51-138</strain>
    </source>
</reference>
<evidence type="ECO:0000256" key="1">
    <source>
        <dbReference type="ARBA" id="ARBA00004123"/>
    </source>
</evidence>
<comment type="subcellular location">
    <subcellularLocation>
        <location evidence="1">Nucleus</location>
    </subcellularLocation>
</comment>
<dbReference type="Proteomes" id="UP001197328">
    <property type="component" value="Unassembled WGS sequence"/>
</dbReference>
<dbReference type="Pfam" id="PF00172">
    <property type="entry name" value="Zn_clus"/>
    <property type="match status" value="1"/>
</dbReference>
<comment type="caution">
    <text evidence="4">The sequence shown here is derived from an EMBL/GenBank/DDBJ whole genome shotgun (WGS) entry which is preliminary data.</text>
</comment>
<dbReference type="Gene3D" id="4.10.240.10">
    <property type="entry name" value="Zn(2)-C6 fungal-type DNA-binding domain"/>
    <property type="match status" value="1"/>
</dbReference>
<dbReference type="InterPro" id="IPR036864">
    <property type="entry name" value="Zn2-C6_fun-type_DNA-bd_sf"/>
</dbReference>
<gene>
    <name evidence="4" type="ORF">KL940_002086</name>
</gene>
<proteinExistence type="predicted"/>
<organism evidence="4 5">
    <name type="scientific">Pichia angusta</name>
    <name type="common">Yeast</name>
    <name type="synonym">Hansenula polymorpha</name>
    <dbReference type="NCBI Taxonomy" id="870730"/>
    <lineage>
        <taxon>Eukaryota</taxon>
        <taxon>Fungi</taxon>
        <taxon>Dikarya</taxon>
        <taxon>Ascomycota</taxon>
        <taxon>Saccharomycotina</taxon>
        <taxon>Pichiomycetes</taxon>
        <taxon>Pichiales</taxon>
        <taxon>Pichiaceae</taxon>
        <taxon>Ogataea</taxon>
    </lineage>
</organism>
<dbReference type="Pfam" id="PF11951">
    <property type="entry name" value="Fungal_trans_2"/>
    <property type="match status" value="1"/>
</dbReference>
<dbReference type="InterPro" id="IPR021858">
    <property type="entry name" value="Fun_TF"/>
</dbReference>
<name>A0ABQ7RZI7_PICAN</name>